<dbReference type="PANTHER" id="PTHR33361">
    <property type="entry name" value="GLR0591 PROTEIN"/>
    <property type="match status" value="1"/>
</dbReference>
<dbReference type="AlphaFoldDB" id="A0A4V3F5J0"/>
<sequence length="614" mass="68501">MAPDAFKSVRGAGHICAAVLLVVLAACGEPATQSGAPVASPATHAATAQPASARPLRELMDQTWQRRLARSPILATYLGDARYNDRWDDLSPKAIETDEAEDRAALTRLVAIDRAQLSAAEQLDYDLFKRDLEDRIEGQAFKSDLMPINQLDGVQLIAQIIEFTPFESMKDYENWLSRLQSFDTLVDQTISLMREGMTQKRMWPRIVMERVPPQIAPQLVTKAEDSPFYAPFKTYPASVAQEVRTQLDLGAQSAVLETVVPALRRLNDFLVKEYIPACPDRDMGLSAQPQGAEFYAWLVRHHTGSALTPDQIHDLGLAEVARIQAEMTAVMRAAGHTGSAARFKEKLSWNPRYQYRDRAVLLDAYRALAKRIDPELPKLFGKLPRTPYGVRAVPDLSAAAAPAAYYYPPSADGSRAGYFYANTWKPEARAGWEMEALTAHESVPGHHLQMALANELADVPDYRKYGLELTAFVEGWGLYAESLGGELGLYQDAGSRFGRLNFEMRRAVRLVVDTGLHAKGWTRKKAREYFAANAQMSDEEIAVEVDRYIAMPAQALAYKIGELKIQELRKRAQDKLRKRFDIRGFHDTVLGSGPLPLDLLERNVDAWIASQPAP</sequence>
<dbReference type="PANTHER" id="PTHR33361:SF2">
    <property type="entry name" value="DUF885 DOMAIN-CONTAINING PROTEIN"/>
    <property type="match status" value="1"/>
</dbReference>
<evidence type="ECO:0000313" key="3">
    <source>
        <dbReference type="Proteomes" id="UP000295341"/>
    </source>
</evidence>
<dbReference type="Pfam" id="PF05960">
    <property type="entry name" value="DUF885"/>
    <property type="match status" value="1"/>
</dbReference>
<feature type="compositionally biased region" description="Low complexity" evidence="1">
    <location>
        <begin position="36"/>
        <end position="52"/>
    </location>
</feature>
<dbReference type="OrthoDB" id="9769898at2"/>
<gene>
    <name evidence="2" type="ORF">DFR24_2541</name>
</gene>
<evidence type="ECO:0000313" key="2">
    <source>
        <dbReference type="EMBL" id="TDU28176.1"/>
    </source>
</evidence>
<dbReference type="EMBL" id="SOBT01000009">
    <property type="protein sequence ID" value="TDU28176.1"/>
    <property type="molecule type" value="Genomic_DNA"/>
</dbReference>
<protein>
    <submittedName>
        <fullName evidence="2">Uncharacterized protein (DUF885 family)</fullName>
    </submittedName>
</protein>
<proteinExistence type="predicted"/>
<comment type="caution">
    <text evidence="2">The sequence shown here is derived from an EMBL/GenBank/DDBJ whole genome shotgun (WGS) entry which is preliminary data.</text>
</comment>
<dbReference type="Proteomes" id="UP000295341">
    <property type="component" value="Unassembled WGS sequence"/>
</dbReference>
<reference evidence="2 3" key="1">
    <citation type="submission" date="2019-03" db="EMBL/GenBank/DDBJ databases">
        <title>Genomic Encyclopedia of Type Strains, Phase IV (KMG-IV): sequencing the most valuable type-strain genomes for metagenomic binning, comparative biology and taxonomic classification.</title>
        <authorList>
            <person name="Goeker M."/>
        </authorList>
    </citation>
    <scope>NUCLEOTIDE SEQUENCE [LARGE SCALE GENOMIC DNA]</scope>
    <source>
        <strain evidence="2 3">DSM 26377</strain>
    </source>
</reference>
<dbReference type="InterPro" id="IPR010281">
    <property type="entry name" value="DUF885"/>
</dbReference>
<keyword evidence="3" id="KW-1185">Reference proteome</keyword>
<name>A0A4V3F5J0_9GAMM</name>
<feature type="region of interest" description="Disordered" evidence="1">
    <location>
        <begin position="33"/>
        <end position="52"/>
    </location>
</feature>
<dbReference type="PROSITE" id="PS51257">
    <property type="entry name" value="PROKAR_LIPOPROTEIN"/>
    <property type="match status" value="1"/>
</dbReference>
<evidence type="ECO:0000256" key="1">
    <source>
        <dbReference type="SAM" id="MobiDB-lite"/>
    </source>
</evidence>
<accession>A0A4V3F5J0</accession>
<organism evidence="2 3">
    <name type="scientific">Panacagrimonas perspica</name>
    <dbReference type="NCBI Taxonomy" id="381431"/>
    <lineage>
        <taxon>Bacteria</taxon>
        <taxon>Pseudomonadati</taxon>
        <taxon>Pseudomonadota</taxon>
        <taxon>Gammaproteobacteria</taxon>
        <taxon>Nevskiales</taxon>
        <taxon>Nevskiaceae</taxon>
        <taxon>Panacagrimonas</taxon>
    </lineage>
</organism>